<evidence type="ECO:0000256" key="2">
    <source>
        <dbReference type="ARBA" id="ARBA00012352"/>
    </source>
</evidence>
<keyword evidence="13" id="KW-1185">Reference proteome</keyword>
<keyword evidence="5" id="KW-0630">Potassium</keyword>
<dbReference type="CDD" id="cd00829">
    <property type="entry name" value="SCP-x_thiolase"/>
    <property type="match status" value="1"/>
</dbReference>
<dbReference type="InterPro" id="IPR020613">
    <property type="entry name" value="Thiolase_CS"/>
</dbReference>
<evidence type="ECO:0000256" key="9">
    <source>
        <dbReference type="ARBA" id="ARBA00032316"/>
    </source>
</evidence>
<keyword evidence="4" id="KW-0808">Transferase</keyword>
<dbReference type="OrthoDB" id="542135at2759"/>
<evidence type="ECO:0000259" key="10">
    <source>
        <dbReference type="Pfam" id="PF00108"/>
    </source>
</evidence>
<dbReference type="PANTHER" id="PTHR42870:SF1">
    <property type="entry name" value="NON-SPECIFIC LIPID-TRANSFER PROTEIN-LIKE 2"/>
    <property type="match status" value="1"/>
</dbReference>
<evidence type="ECO:0000256" key="4">
    <source>
        <dbReference type="ARBA" id="ARBA00022679"/>
    </source>
</evidence>
<organism evidence="12 13">
    <name type="scientific">Polytolypa hystricis (strain UAMH7299)</name>
    <dbReference type="NCBI Taxonomy" id="1447883"/>
    <lineage>
        <taxon>Eukaryota</taxon>
        <taxon>Fungi</taxon>
        <taxon>Dikarya</taxon>
        <taxon>Ascomycota</taxon>
        <taxon>Pezizomycotina</taxon>
        <taxon>Eurotiomycetes</taxon>
        <taxon>Eurotiomycetidae</taxon>
        <taxon>Onygenales</taxon>
        <taxon>Onygenales incertae sedis</taxon>
        <taxon>Polytolypa</taxon>
    </lineage>
</organism>
<evidence type="ECO:0000256" key="8">
    <source>
        <dbReference type="ARBA" id="ARBA00023140"/>
    </source>
</evidence>
<sequence length="467" mass="50348">MDEMGQKKRGRRVFVIGVGMTRFTKPAKEMDYPQLGLESGAKALLDAGISYDQVEAGFACYAYGDSTCGQRVFYQFGMTGIPIVNVNNACATGSSGLYLARESIRLGGSDVALVIGFEKMYSGSLKKFFLDRANPQQFFGEKLLQLRPESKPGAPCLFTNGAMEYIEKFDAQTDDLVEIARLSHLHSSKNPYSQFRTVYSKDEIKNSARVYGPTTKLQCCPTSDGSGAAILVSEDYLNKHPHLLPKAVEIAGQVLMTDQPTTFGNSSIDLVGFNMTQRAVHAALKQANASIKDVKVCELHDCFAANVLITIDALGLCEHGKAGKFIRDGNITYGGRVVVNPSGGLISKGHPLGATGLAQCAELVWQLRGWANNRLVTNAPIALQHNLGLGGAAVVSVYRRADGGENQAVRSEVASAQSGLGYNPAVEWQPLTAQQLNRASSRKNLQPFARVGVQAKQNPAVQHGVNL</sequence>
<keyword evidence="8" id="KW-0576">Peroxisome</keyword>
<evidence type="ECO:0000313" key="13">
    <source>
        <dbReference type="Proteomes" id="UP000224634"/>
    </source>
</evidence>
<name>A0A2B7YEY7_POLH7</name>
<dbReference type="Gene3D" id="3.40.47.10">
    <property type="match status" value="1"/>
</dbReference>
<dbReference type="GO" id="GO:0005777">
    <property type="term" value="C:peroxisome"/>
    <property type="evidence" value="ECO:0007669"/>
    <property type="project" value="UniProtKB-SubCell"/>
</dbReference>
<dbReference type="Proteomes" id="UP000224634">
    <property type="component" value="Unassembled WGS sequence"/>
</dbReference>
<keyword evidence="7" id="KW-0446">Lipid-binding</keyword>
<dbReference type="PANTHER" id="PTHR42870">
    <property type="entry name" value="ACETYL-COA C-ACETYLTRANSFERASE"/>
    <property type="match status" value="1"/>
</dbReference>
<dbReference type="PROSITE" id="PS00737">
    <property type="entry name" value="THIOLASE_2"/>
    <property type="match status" value="1"/>
</dbReference>
<evidence type="ECO:0000256" key="7">
    <source>
        <dbReference type="ARBA" id="ARBA00023121"/>
    </source>
</evidence>
<dbReference type="Pfam" id="PF00108">
    <property type="entry name" value="Thiolase_N"/>
    <property type="match status" value="1"/>
</dbReference>
<evidence type="ECO:0000313" key="12">
    <source>
        <dbReference type="EMBL" id="PGH20096.1"/>
    </source>
</evidence>
<accession>A0A2B7YEY7</accession>
<dbReference type="PROSITE" id="PS00098">
    <property type="entry name" value="THIOLASE_1"/>
    <property type="match status" value="1"/>
</dbReference>
<protein>
    <recommendedName>
        <fullName evidence="2">propanoyl-CoA C-acyltransferase</fullName>
        <ecNumber evidence="2">2.3.1.176</ecNumber>
    </recommendedName>
    <alternativeName>
        <fullName evidence="9">Propanoyl-CoA C-acyltransferase</fullName>
    </alternativeName>
</protein>
<dbReference type="InterPro" id="IPR055140">
    <property type="entry name" value="Thiolase_C_2"/>
</dbReference>
<comment type="subcellular location">
    <subcellularLocation>
        <location evidence="1">Peroxisome</location>
    </subcellularLocation>
</comment>
<dbReference type="GO" id="GO:0006869">
    <property type="term" value="P:lipid transport"/>
    <property type="evidence" value="ECO:0007669"/>
    <property type="project" value="UniProtKB-KW"/>
</dbReference>
<keyword evidence="3" id="KW-0813">Transport</keyword>
<dbReference type="GO" id="GO:0016747">
    <property type="term" value="F:acyltransferase activity, transferring groups other than amino-acyl groups"/>
    <property type="evidence" value="ECO:0007669"/>
    <property type="project" value="InterPro"/>
</dbReference>
<evidence type="ECO:0000256" key="6">
    <source>
        <dbReference type="ARBA" id="ARBA00023055"/>
    </source>
</evidence>
<dbReference type="InterPro" id="IPR020615">
    <property type="entry name" value="Thiolase_acyl_enz_int_AS"/>
</dbReference>
<keyword evidence="6" id="KW-0445">Lipid transport</keyword>
<dbReference type="InterPro" id="IPR016039">
    <property type="entry name" value="Thiolase-like"/>
</dbReference>
<gene>
    <name evidence="12" type="ORF">AJ80_03664</name>
</gene>
<proteinExistence type="predicted"/>
<dbReference type="EMBL" id="PDNA01000042">
    <property type="protein sequence ID" value="PGH20096.1"/>
    <property type="molecule type" value="Genomic_DNA"/>
</dbReference>
<dbReference type="Pfam" id="PF22691">
    <property type="entry name" value="Thiolase_C_1"/>
    <property type="match status" value="1"/>
</dbReference>
<dbReference type="AlphaFoldDB" id="A0A2B7YEY7"/>
<reference evidence="12 13" key="1">
    <citation type="submission" date="2017-10" db="EMBL/GenBank/DDBJ databases">
        <title>Comparative genomics in systemic dimorphic fungi from Ajellomycetaceae.</title>
        <authorList>
            <person name="Munoz J.F."/>
            <person name="Mcewen J.G."/>
            <person name="Clay O.K."/>
            <person name="Cuomo C.A."/>
        </authorList>
    </citation>
    <scope>NUCLEOTIDE SEQUENCE [LARGE SCALE GENOMIC DNA]</scope>
    <source>
        <strain evidence="12 13">UAMH7299</strain>
    </source>
</reference>
<evidence type="ECO:0000256" key="1">
    <source>
        <dbReference type="ARBA" id="ARBA00004275"/>
    </source>
</evidence>
<evidence type="ECO:0000256" key="5">
    <source>
        <dbReference type="ARBA" id="ARBA00022958"/>
    </source>
</evidence>
<feature type="domain" description="Thiolase C-terminal" evidence="11">
    <location>
        <begin position="269"/>
        <end position="391"/>
    </location>
</feature>
<dbReference type="InterPro" id="IPR020616">
    <property type="entry name" value="Thiolase_N"/>
</dbReference>
<comment type="caution">
    <text evidence="12">The sequence shown here is derived from an EMBL/GenBank/DDBJ whole genome shotgun (WGS) entry which is preliminary data.</text>
</comment>
<dbReference type="GO" id="GO:0008289">
    <property type="term" value="F:lipid binding"/>
    <property type="evidence" value="ECO:0007669"/>
    <property type="project" value="UniProtKB-KW"/>
</dbReference>
<dbReference type="SUPFAM" id="SSF53901">
    <property type="entry name" value="Thiolase-like"/>
    <property type="match status" value="1"/>
</dbReference>
<feature type="domain" description="Thiolase N-terminal" evidence="10">
    <location>
        <begin position="13"/>
        <end position="234"/>
    </location>
</feature>
<dbReference type="EC" id="2.3.1.176" evidence="2"/>
<dbReference type="NCBIfam" id="NF006102">
    <property type="entry name" value="PRK08256.1"/>
    <property type="match status" value="1"/>
</dbReference>
<evidence type="ECO:0000256" key="3">
    <source>
        <dbReference type="ARBA" id="ARBA00022448"/>
    </source>
</evidence>
<evidence type="ECO:0000259" key="11">
    <source>
        <dbReference type="Pfam" id="PF22691"/>
    </source>
</evidence>
<dbReference type="STRING" id="1447883.A0A2B7YEY7"/>